<sequence length="243" mass="27349">MSALNAAAATFAPAPTQAQALASLLAFGPQRIAMTTERDNASASPDQPAFLRGVRFNPSNTTEWYEVVLPYVSECTVIIASTTDVTYAAAMFGSTALPDLYNAITKVELPGFYWFNGVDLNRQHNPYMQLLRRLPNLRELSFAMHPGGLTTQRWHEREMHEIEPTDPERAKERILRSPQQVINSYELDALFSCQSLHRLRLEYVESPIINHFCPSGNPEDILNNIKAYLQQGFATRSMQVTVE</sequence>
<accession>A0A9P4TQV3</accession>
<reference evidence="1" key="1">
    <citation type="submission" date="2019-04" db="EMBL/GenBank/DDBJ databases">
        <title>Sequencing of skin fungus with MAO and IRED activity.</title>
        <authorList>
            <person name="Marsaioli A.J."/>
            <person name="Bonatto J.M.C."/>
            <person name="Reis Junior O."/>
        </authorList>
    </citation>
    <scope>NUCLEOTIDE SEQUENCE</scope>
    <source>
        <strain evidence="1">30M1</strain>
    </source>
</reference>
<proteinExistence type="predicted"/>
<name>A0A9P4TQV3_CURKU</name>
<dbReference type="Proteomes" id="UP000801428">
    <property type="component" value="Unassembled WGS sequence"/>
</dbReference>
<protein>
    <submittedName>
        <fullName evidence="1">Uncharacterized protein</fullName>
    </submittedName>
</protein>
<gene>
    <name evidence="1" type="ORF">E8E13_011422</name>
</gene>
<comment type="caution">
    <text evidence="1">The sequence shown here is derived from an EMBL/GenBank/DDBJ whole genome shotgun (WGS) entry which is preliminary data.</text>
</comment>
<dbReference type="OrthoDB" id="3794650at2759"/>
<evidence type="ECO:0000313" key="2">
    <source>
        <dbReference type="Proteomes" id="UP000801428"/>
    </source>
</evidence>
<evidence type="ECO:0000313" key="1">
    <source>
        <dbReference type="EMBL" id="KAF3011128.1"/>
    </source>
</evidence>
<organism evidence="1 2">
    <name type="scientific">Curvularia kusanoi</name>
    <name type="common">Cochliobolus kusanoi</name>
    <dbReference type="NCBI Taxonomy" id="90978"/>
    <lineage>
        <taxon>Eukaryota</taxon>
        <taxon>Fungi</taxon>
        <taxon>Dikarya</taxon>
        <taxon>Ascomycota</taxon>
        <taxon>Pezizomycotina</taxon>
        <taxon>Dothideomycetes</taxon>
        <taxon>Pleosporomycetidae</taxon>
        <taxon>Pleosporales</taxon>
        <taxon>Pleosporineae</taxon>
        <taxon>Pleosporaceae</taxon>
        <taxon>Curvularia</taxon>
    </lineage>
</organism>
<dbReference type="EMBL" id="SWKU01000001">
    <property type="protein sequence ID" value="KAF3011128.1"/>
    <property type="molecule type" value="Genomic_DNA"/>
</dbReference>
<dbReference type="AlphaFoldDB" id="A0A9P4TQV3"/>
<keyword evidence="2" id="KW-1185">Reference proteome</keyword>